<name>A0A7J6BFJ1_AMEME</name>
<sequence length="123" mass="14095">MVDMVKDIVNAGAQLSVSGACIPALTEDLTPWTASYTYQPDHDDLDELDRVTFPGPRTFIEHSVNKMPKEDLLEFIKCQAEQCLSQVKEPEEMEDYFLWKIMDLFCRQNGGSVIVQYVWCLTL</sequence>
<reference evidence="1 2" key="1">
    <citation type="submission" date="2020-02" db="EMBL/GenBank/DDBJ databases">
        <title>A chromosome-scale genome assembly of the black bullhead catfish (Ameiurus melas).</title>
        <authorList>
            <person name="Wen M."/>
            <person name="Zham M."/>
            <person name="Cabau C."/>
            <person name="Klopp C."/>
            <person name="Donnadieu C."/>
            <person name="Roques C."/>
            <person name="Bouchez O."/>
            <person name="Lampietro C."/>
            <person name="Jouanno E."/>
            <person name="Herpin A."/>
            <person name="Louis A."/>
            <person name="Berthelot C."/>
            <person name="Parey E."/>
            <person name="Roest-Crollius H."/>
            <person name="Braasch I."/>
            <person name="Postlethwait J."/>
            <person name="Robinson-Rechavi M."/>
            <person name="Echchiki A."/>
            <person name="Begum T."/>
            <person name="Montfort J."/>
            <person name="Schartl M."/>
            <person name="Bobe J."/>
            <person name="Guiguen Y."/>
        </authorList>
    </citation>
    <scope>NUCLEOTIDE SEQUENCE [LARGE SCALE GENOMIC DNA]</scope>
    <source>
        <strain evidence="1">M_S1</strain>
        <tissue evidence="1">Blood</tissue>
    </source>
</reference>
<dbReference type="AlphaFoldDB" id="A0A7J6BFJ1"/>
<gene>
    <name evidence="1" type="ORF">AMELA_G00028780</name>
</gene>
<organism evidence="1 2">
    <name type="scientific">Ameiurus melas</name>
    <name type="common">Black bullhead</name>
    <name type="synonym">Silurus melas</name>
    <dbReference type="NCBI Taxonomy" id="219545"/>
    <lineage>
        <taxon>Eukaryota</taxon>
        <taxon>Metazoa</taxon>
        <taxon>Chordata</taxon>
        <taxon>Craniata</taxon>
        <taxon>Vertebrata</taxon>
        <taxon>Euteleostomi</taxon>
        <taxon>Actinopterygii</taxon>
        <taxon>Neopterygii</taxon>
        <taxon>Teleostei</taxon>
        <taxon>Ostariophysi</taxon>
        <taxon>Siluriformes</taxon>
        <taxon>Ictaluridae</taxon>
        <taxon>Ameiurus</taxon>
    </lineage>
</organism>
<protein>
    <submittedName>
        <fullName evidence="1">Uncharacterized protein</fullName>
    </submittedName>
</protein>
<evidence type="ECO:0000313" key="1">
    <source>
        <dbReference type="EMBL" id="KAF4093079.1"/>
    </source>
</evidence>
<evidence type="ECO:0000313" key="2">
    <source>
        <dbReference type="Proteomes" id="UP000593565"/>
    </source>
</evidence>
<keyword evidence="2" id="KW-1185">Reference proteome</keyword>
<comment type="caution">
    <text evidence="1">The sequence shown here is derived from an EMBL/GenBank/DDBJ whole genome shotgun (WGS) entry which is preliminary data.</text>
</comment>
<dbReference type="PROSITE" id="PS51257">
    <property type="entry name" value="PROKAR_LIPOPROTEIN"/>
    <property type="match status" value="1"/>
</dbReference>
<dbReference type="EMBL" id="JAAGNN010000002">
    <property type="protein sequence ID" value="KAF4093079.1"/>
    <property type="molecule type" value="Genomic_DNA"/>
</dbReference>
<proteinExistence type="predicted"/>
<dbReference type="Proteomes" id="UP000593565">
    <property type="component" value="Unassembled WGS sequence"/>
</dbReference>
<accession>A0A7J6BFJ1</accession>